<protein>
    <submittedName>
        <fullName evidence="2">Uncharacterized protein</fullName>
    </submittedName>
</protein>
<evidence type="ECO:0000256" key="1">
    <source>
        <dbReference type="SAM" id="MobiDB-lite"/>
    </source>
</evidence>
<organism evidence="2 3">
    <name type="scientific">Hafnia phage vB_HpaM_Zyzzx</name>
    <dbReference type="NCBI Taxonomy" id="2836109"/>
    <lineage>
        <taxon>Viruses</taxon>
        <taxon>Duplodnaviria</taxon>
        <taxon>Heunggongvirae</taxon>
        <taxon>Uroviricota</taxon>
        <taxon>Caudoviricetes</taxon>
        <taxon>Andersonviridae</taxon>
        <taxon>Andersonviridae incertae sedis</taxon>
        <taxon>Daniellevirus</taxon>
        <taxon>Daniellevirus Zyzzx</taxon>
    </lineage>
</organism>
<keyword evidence="3" id="KW-1185">Reference proteome</keyword>
<reference evidence="2 3" key="1">
    <citation type="submission" date="2021-03" db="EMBL/GenBank/DDBJ databases">
        <authorList>
            <person name="Thompson D.W."/>
            <person name="Brown H.M.F."/>
            <person name="Thompson S.D."/>
            <person name="Grose J.H."/>
        </authorList>
    </citation>
    <scope>NUCLEOTIDE SEQUENCE [LARGE SCALE GENOMIC DNA]</scope>
</reference>
<evidence type="ECO:0000313" key="2">
    <source>
        <dbReference type="EMBL" id="QYA57314.1"/>
    </source>
</evidence>
<gene>
    <name evidence="2" type="ORF">ZYZZX_86</name>
</gene>
<proteinExistence type="predicted"/>
<evidence type="ECO:0000313" key="3">
    <source>
        <dbReference type="Proteomes" id="UP000827415"/>
    </source>
</evidence>
<feature type="region of interest" description="Disordered" evidence="1">
    <location>
        <begin position="134"/>
        <end position="162"/>
    </location>
</feature>
<name>A0AAE7WCC4_9CAUD</name>
<sequence length="207" mass="23655">MVTFTYTNDGIVIRATSAQEIVSEFLKQVDNGKMFVKESYRFTIYNRQHSITVKPLNLSDLTDVSMYCEVHDIGENTVKLLSRDSTSFFYSIHESVKKGDTVLPMTAYLSTGNYSVHIKRADVPLPYVDPFETPTLSDAPVSEPVIEEEIPQEETSEEPTPEHFDMSIAESIQDKDELFDYCMKFGIKLDKRKSLEKMKNSLVTKIQ</sequence>
<feature type="compositionally biased region" description="Acidic residues" evidence="1">
    <location>
        <begin position="145"/>
        <end position="159"/>
    </location>
</feature>
<dbReference type="Proteomes" id="UP000827415">
    <property type="component" value="Segment"/>
</dbReference>
<dbReference type="EMBL" id="MW749004">
    <property type="protein sequence ID" value="QYA57314.1"/>
    <property type="molecule type" value="Genomic_DNA"/>
</dbReference>
<accession>A0AAE7WCC4</accession>